<gene>
    <name evidence="1" type="ORF">ABA31_28310</name>
</gene>
<protein>
    <submittedName>
        <fullName evidence="1">Uncharacterized protein</fullName>
    </submittedName>
</protein>
<dbReference type="Proteomes" id="UP000321749">
    <property type="component" value="Unassembled WGS sequence"/>
</dbReference>
<accession>A0AA87UTG8</accession>
<name>A0AA87UTG8_9MICO</name>
<proteinExistence type="predicted"/>
<dbReference type="AlphaFoldDB" id="A0AA87UTG8"/>
<evidence type="ECO:0000313" key="2">
    <source>
        <dbReference type="Proteomes" id="UP000321749"/>
    </source>
</evidence>
<comment type="caution">
    <text evidence="1">The sequence shown here is derived from an EMBL/GenBank/DDBJ whole genome shotgun (WGS) entry which is preliminary data.</text>
</comment>
<keyword evidence="2" id="KW-1185">Reference proteome</keyword>
<evidence type="ECO:0000313" key="1">
    <source>
        <dbReference type="EMBL" id="GEK81480.1"/>
    </source>
</evidence>
<sequence length="111" mass="12094">MPTELVMTSATHPTRGAVVDAVQDLHPQGYLADYRGGEIVQVIDADGRGLLTLFPPRPIEAIEEASRTVRGEVRSLDMWTDMTIPYGDPTQGRALAEAIAVRAGGRIHERN</sequence>
<reference evidence="1 2" key="1">
    <citation type="submission" date="2019-07" db="EMBL/GenBank/DDBJ databases">
        <title>Whole genome shotgun sequence of Agrococcus baldri NBRC 103055.</title>
        <authorList>
            <person name="Hosoyama A."/>
            <person name="Uohara A."/>
            <person name="Ohji S."/>
            <person name="Ichikawa N."/>
        </authorList>
    </citation>
    <scope>NUCLEOTIDE SEQUENCE [LARGE SCALE GENOMIC DNA]</scope>
    <source>
        <strain evidence="1 2">NBRC 103055</strain>
    </source>
</reference>
<dbReference type="RefSeq" id="WP_146797126.1">
    <property type="nucleotide sequence ID" value="NZ_BJUU01000028.1"/>
</dbReference>
<organism evidence="1 2">
    <name type="scientific">Agrococcus baldri</name>
    <dbReference type="NCBI Taxonomy" id="153730"/>
    <lineage>
        <taxon>Bacteria</taxon>
        <taxon>Bacillati</taxon>
        <taxon>Actinomycetota</taxon>
        <taxon>Actinomycetes</taxon>
        <taxon>Micrococcales</taxon>
        <taxon>Microbacteriaceae</taxon>
        <taxon>Agrococcus</taxon>
    </lineage>
</organism>
<dbReference type="EMBL" id="BJUU01000028">
    <property type="protein sequence ID" value="GEK81480.1"/>
    <property type="molecule type" value="Genomic_DNA"/>
</dbReference>